<feature type="compositionally biased region" description="Polar residues" evidence="1">
    <location>
        <begin position="81"/>
        <end position="90"/>
    </location>
</feature>
<evidence type="ECO:0000313" key="2">
    <source>
        <dbReference type="EMBL" id="KAK7496395.1"/>
    </source>
</evidence>
<name>A0ABD0LAL9_9CAEN</name>
<feature type="region of interest" description="Disordered" evidence="1">
    <location>
        <begin position="387"/>
        <end position="471"/>
    </location>
</feature>
<dbReference type="Proteomes" id="UP001519460">
    <property type="component" value="Unassembled WGS sequence"/>
</dbReference>
<organism evidence="2 3">
    <name type="scientific">Batillaria attramentaria</name>
    <dbReference type="NCBI Taxonomy" id="370345"/>
    <lineage>
        <taxon>Eukaryota</taxon>
        <taxon>Metazoa</taxon>
        <taxon>Spiralia</taxon>
        <taxon>Lophotrochozoa</taxon>
        <taxon>Mollusca</taxon>
        <taxon>Gastropoda</taxon>
        <taxon>Caenogastropoda</taxon>
        <taxon>Sorbeoconcha</taxon>
        <taxon>Cerithioidea</taxon>
        <taxon>Batillariidae</taxon>
        <taxon>Batillaria</taxon>
    </lineage>
</organism>
<protein>
    <submittedName>
        <fullName evidence="2">Uncharacterized protein</fullName>
    </submittedName>
</protein>
<feature type="compositionally biased region" description="Polar residues" evidence="1">
    <location>
        <begin position="411"/>
        <end position="458"/>
    </location>
</feature>
<comment type="caution">
    <text evidence="2">The sequence shown here is derived from an EMBL/GenBank/DDBJ whole genome shotgun (WGS) entry which is preliminary data.</text>
</comment>
<gene>
    <name evidence="2" type="ORF">BaRGS_00012317</name>
</gene>
<feature type="compositionally biased region" description="Polar residues" evidence="1">
    <location>
        <begin position="125"/>
        <end position="138"/>
    </location>
</feature>
<feature type="compositionally biased region" description="Basic and acidic residues" evidence="1">
    <location>
        <begin position="459"/>
        <end position="471"/>
    </location>
</feature>
<reference evidence="2 3" key="1">
    <citation type="journal article" date="2023" name="Sci. Data">
        <title>Genome assembly of the Korean intertidal mud-creeper Batillaria attramentaria.</title>
        <authorList>
            <person name="Patra A.K."/>
            <person name="Ho P.T."/>
            <person name="Jun S."/>
            <person name="Lee S.J."/>
            <person name="Kim Y."/>
            <person name="Won Y.J."/>
        </authorList>
    </citation>
    <scope>NUCLEOTIDE SEQUENCE [LARGE SCALE GENOMIC DNA]</scope>
    <source>
        <strain evidence="2">Wonlab-2016</strain>
    </source>
</reference>
<proteinExistence type="predicted"/>
<dbReference type="EMBL" id="JACVVK020000067">
    <property type="protein sequence ID" value="KAK7496395.1"/>
    <property type="molecule type" value="Genomic_DNA"/>
</dbReference>
<feature type="compositionally biased region" description="Low complexity" evidence="1">
    <location>
        <begin position="101"/>
        <end position="112"/>
    </location>
</feature>
<dbReference type="AlphaFoldDB" id="A0ABD0LAL9"/>
<feature type="compositionally biased region" description="Low complexity" evidence="1">
    <location>
        <begin position="36"/>
        <end position="45"/>
    </location>
</feature>
<accession>A0ABD0LAL9</accession>
<evidence type="ECO:0000313" key="3">
    <source>
        <dbReference type="Proteomes" id="UP001519460"/>
    </source>
</evidence>
<feature type="region of interest" description="Disordered" evidence="1">
    <location>
        <begin position="216"/>
        <end position="243"/>
    </location>
</feature>
<feature type="region of interest" description="Disordered" evidence="1">
    <location>
        <begin position="1"/>
        <end position="155"/>
    </location>
</feature>
<evidence type="ECO:0000256" key="1">
    <source>
        <dbReference type="SAM" id="MobiDB-lite"/>
    </source>
</evidence>
<keyword evidence="3" id="KW-1185">Reference proteome</keyword>
<sequence>MSGLWRNRSHGVPRSTGVSGQNGVDDFCSSKDSADCDNSNSNNMNGACGDHGQTSAGPTRISPRRGRGVLSLRGHLFPRSHQGSHNSGSTFPCVDALEQRPSSPSSGPSPGSNEQRSLAAPYDAAQSQETSDRFQQGYSGLHGHGPQKDSQGFVYSGVYMDPPGESQPTMCNAGPLEICRTSTPSTVTGPICKQGLPETHFSVSCETMPSTCLSLVSGNQPPMPNTGSAGNSKSPTSAHQLLPSPTLQKSSAANLTGLPSSTYSQSELSRNLRPICEQSLPETCSNRTDSVPTLNVSCDTDSAPQGPPDALDLAIETWQKELDMQDGCWASPLAAPFPWMLDGDGTQHPSLLGQPRLDRQGMLHSMNTLSLISFNWKGPVRPFPCHSYSRGQGARRFPTPRDGKGQKPWFSPSSGNASGQNPWFSPSSGNASGQKPWFSPSSGNAKGQEPLHNQTRSVYENEARQERQFHH</sequence>